<dbReference type="PROSITE" id="PS00678">
    <property type="entry name" value="WD_REPEATS_1"/>
    <property type="match status" value="1"/>
</dbReference>
<dbReference type="InterPro" id="IPR015943">
    <property type="entry name" value="WD40/YVTN_repeat-like_dom_sf"/>
</dbReference>
<gene>
    <name evidence="5" type="ORF">BD626DRAFT_504498</name>
</gene>
<dbReference type="AlphaFoldDB" id="A0A550C6Z0"/>
<feature type="non-terminal residue" evidence="5">
    <location>
        <position position="1"/>
    </location>
</feature>
<dbReference type="InterPro" id="IPR019775">
    <property type="entry name" value="WD40_repeat_CS"/>
</dbReference>
<dbReference type="SUPFAM" id="SSF50978">
    <property type="entry name" value="WD40 repeat-like"/>
    <property type="match status" value="1"/>
</dbReference>
<dbReference type="GO" id="GO:0005737">
    <property type="term" value="C:cytoplasm"/>
    <property type="evidence" value="ECO:0007669"/>
    <property type="project" value="TreeGrafter"/>
</dbReference>
<evidence type="ECO:0000256" key="2">
    <source>
        <dbReference type="ARBA" id="ARBA00022737"/>
    </source>
</evidence>
<dbReference type="PANTHER" id="PTHR19849">
    <property type="entry name" value="PHOSPHOLIPASE A-2-ACTIVATING PROTEIN"/>
    <property type="match status" value="1"/>
</dbReference>
<proteinExistence type="predicted"/>
<dbReference type="PROSITE" id="PS50294">
    <property type="entry name" value="WD_REPEATS_REGION"/>
    <property type="match status" value="2"/>
</dbReference>
<evidence type="ECO:0000256" key="1">
    <source>
        <dbReference type="ARBA" id="ARBA00022574"/>
    </source>
</evidence>
<dbReference type="Gene3D" id="2.130.10.10">
    <property type="entry name" value="YVTN repeat-like/Quinoprotein amine dehydrogenase"/>
    <property type="match status" value="3"/>
</dbReference>
<sequence>YFCAFIDPKALHRQRTAYRVARTTRSTPRFAPGGPLVIAVGCGRAVKVWDVESGRCIRTLPGHTSTVRAVLMLPCTCGRSKLWYRTSRSPTASRDGTLRTFDLRVGRARAVLANHTGPVRCIDADIDARGAVRCVSGGADGVVRIWAPLAHPPSGAAATLAPLRSLHGHHSQIYALAYCGARGIIASGGADTTIRVWNADDGPPLLDGKLVDAELDEPLLTSGGADGRIMLFSLAGLKGKPPRNASAPSSTGPSSSGSTTPSVSAPITLARIPAHDQSVTALQVDWRWGIIFSSGADGAARVWDVRRALGVGRRDAGAAASREIADAEEQGLLEPIPERHGSTGRLGPVSVYHRAPTPSYGPSAYTYARELTAPARAVWKVVADPANRSTLVVLCLRNGRSVVEVWKMGDDKEGDLEGE</sequence>
<name>A0A550C6Z0_9AGAR</name>
<reference evidence="5 6" key="1">
    <citation type="journal article" date="2019" name="New Phytol.">
        <title>Comparative genomics reveals unique wood-decay strategies and fruiting body development in the Schizophyllaceae.</title>
        <authorList>
            <person name="Almasi E."/>
            <person name="Sahu N."/>
            <person name="Krizsan K."/>
            <person name="Balint B."/>
            <person name="Kovacs G.M."/>
            <person name="Kiss B."/>
            <person name="Cseklye J."/>
            <person name="Drula E."/>
            <person name="Henrissat B."/>
            <person name="Nagy I."/>
            <person name="Chovatia M."/>
            <person name="Adam C."/>
            <person name="LaButti K."/>
            <person name="Lipzen A."/>
            <person name="Riley R."/>
            <person name="Grigoriev I.V."/>
            <person name="Nagy L.G."/>
        </authorList>
    </citation>
    <scope>NUCLEOTIDE SEQUENCE [LARGE SCALE GENOMIC DNA]</scope>
    <source>
        <strain evidence="5 6">NL-1724</strain>
    </source>
</reference>
<dbReference type="Pfam" id="PF00400">
    <property type="entry name" value="WD40"/>
    <property type="match status" value="3"/>
</dbReference>
<keyword evidence="6" id="KW-1185">Reference proteome</keyword>
<dbReference type="PRINTS" id="PR00320">
    <property type="entry name" value="GPROTEINBRPT"/>
</dbReference>
<dbReference type="InterPro" id="IPR020472">
    <property type="entry name" value="WD40_PAC1"/>
</dbReference>
<feature type="region of interest" description="Disordered" evidence="4">
    <location>
        <begin position="239"/>
        <end position="262"/>
    </location>
</feature>
<comment type="caution">
    <text evidence="5">The sequence shown here is derived from an EMBL/GenBank/DDBJ whole genome shotgun (WGS) entry which is preliminary data.</text>
</comment>
<dbReference type="EMBL" id="VDMD01000021">
    <property type="protein sequence ID" value="TRM60568.1"/>
    <property type="molecule type" value="Genomic_DNA"/>
</dbReference>
<dbReference type="SMART" id="SM00320">
    <property type="entry name" value="WD40"/>
    <property type="match status" value="5"/>
</dbReference>
<keyword evidence="2" id="KW-0677">Repeat</keyword>
<evidence type="ECO:0000256" key="4">
    <source>
        <dbReference type="SAM" id="MobiDB-lite"/>
    </source>
</evidence>
<dbReference type="InterPro" id="IPR036322">
    <property type="entry name" value="WD40_repeat_dom_sf"/>
</dbReference>
<dbReference type="PROSITE" id="PS50082">
    <property type="entry name" value="WD_REPEATS_2"/>
    <property type="match status" value="2"/>
</dbReference>
<dbReference type="Proteomes" id="UP000320762">
    <property type="component" value="Unassembled WGS sequence"/>
</dbReference>
<dbReference type="GO" id="GO:0043161">
    <property type="term" value="P:proteasome-mediated ubiquitin-dependent protein catabolic process"/>
    <property type="evidence" value="ECO:0007669"/>
    <property type="project" value="TreeGrafter"/>
</dbReference>
<protein>
    <submittedName>
        <fullName evidence="5">WD40-repeat-containing domain protein</fullName>
    </submittedName>
</protein>
<evidence type="ECO:0000256" key="3">
    <source>
        <dbReference type="PROSITE-ProRule" id="PRU00221"/>
    </source>
</evidence>
<dbReference type="GO" id="GO:0005634">
    <property type="term" value="C:nucleus"/>
    <property type="evidence" value="ECO:0007669"/>
    <property type="project" value="TreeGrafter"/>
</dbReference>
<feature type="repeat" description="WD" evidence="3">
    <location>
        <begin position="166"/>
        <end position="207"/>
    </location>
</feature>
<dbReference type="GO" id="GO:0010992">
    <property type="term" value="P:ubiquitin recycling"/>
    <property type="evidence" value="ECO:0007669"/>
    <property type="project" value="TreeGrafter"/>
</dbReference>
<dbReference type="GO" id="GO:0043130">
    <property type="term" value="F:ubiquitin binding"/>
    <property type="evidence" value="ECO:0007669"/>
    <property type="project" value="TreeGrafter"/>
</dbReference>
<dbReference type="STRING" id="97359.A0A550C6Z0"/>
<evidence type="ECO:0000313" key="5">
    <source>
        <dbReference type="EMBL" id="TRM60568.1"/>
    </source>
</evidence>
<feature type="repeat" description="WD" evidence="3">
    <location>
        <begin position="272"/>
        <end position="306"/>
    </location>
</feature>
<keyword evidence="1 3" id="KW-0853">WD repeat</keyword>
<evidence type="ECO:0000313" key="6">
    <source>
        <dbReference type="Proteomes" id="UP000320762"/>
    </source>
</evidence>
<dbReference type="OrthoDB" id="190105at2759"/>
<organism evidence="5 6">
    <name type="scientific">Schizophyllum amplum</name>
    <dbReference type="NCBI Taxonomy" id="97359"/>
    <lineage>
        <taxon>Eukaryota</taxon>
        <taxon>Fungi</taxon>
        <taxon>Dikarya</taxon>
        <taxon>Basidiomycota</taxon>
        <taxon>Agaricomycotina</taxon>
        <taxon>Agaricomycetes</taxon>
        <taxon>Agaricomycetidae</taxon>
        <taxon>Agaricales</taxon>
        <taxon>Schizophyllaceae</taxon>
        <taxon>Schizophyllum</taxon>
    </lineage>
</organism>
<dbReference type="PANTHER" id="PTHR19849:SF1">
    <property type="entry name" value="F-BOX_WD REPEAT-CONTAINING PROTEIN 7"/>
    <property type="match status" value="1"/>
</dbReference>
<accession>A0A550C6Z0</accession>
<dbReference type="InterPro" id="IPR001680">
    <property type="entry name" value="WD40_rpt"/>
</dbReference>
<feature type="compositionally biased region" description="Low complexity" evidence="4">
    <location>
        <begin position="245"/>
        <end position="262"/>
    </location>
</feature>